<feature type="compositionally biased region" description="Acidic residues" evidence="1">
    <location>
        <begin position="47"/>
        <end position="57"/>
    </location>
</feature>
<keyword evidence="3" id="KW-1185">Reference proteome</keyword>
<evidence type="ECO:0000256" key="1">
    <source>
        <dbReference type="SAM" id="MobiDB-lite"/>
    </source>
</evidence>
<organism evidence="2 3">
    <name type="scientific">Massariosphaeria phaeospora</name>
    <dbReference type="NCBI Taxonomy" id="100035"/>
    <lineage>
        <taxon>Eukaryota</taxon>
        <taxon>Fungi</taxon>
        <taxon>Dikarya</taxon>
        <taxon>Ascomycota</taxon>
        <taxon>Pezizomycotina</taxon>
        <taxon>Dothideomycetes</taxon>
        <taxon>Pleosporomycetidae</taxon>
        <taxon>Pleosporales</taxon>
        <taxon>Pleosporales incertae sedis</taxon>
        <taxon>Massariosphaeria</taxon>
    </lineage>
</organism>
<dbReference type="EMBL" id="JAADJZ010000010">
    <property type="protein sequence ID" value="KAF2871808.1"/>
    <property type="molecule type" value="Genomic_DNA"/>
</dbReference>
<gene>
    <name evidence="2" type="ORF">BDV95DRAFT_492869</name>
</gene>
<feature type="region of interest" description="Disordered" evidence="1">
    <location>
        <begin position="32"/>
        <end position="58"/>
    </location>
</feature>
<name>A0A7C8I671_9PLEO</name>
<proteinExistence type="predicted"/>
<reference evidence="2 3" key="1">
    <citation type="submission" date="2020-01" db="EMBL/GenBank/DDBJ databases">
        <authorList>
            <consortium name="DOE Joint Genome Institute"/>
            <person name="Haridas S."/>
            <person name="Albert R."/>
            <person name="Binder M."/>
            <person name="Bloem J."/>
            <person name="Labutti K."/>
            <person name="Salamov A."/>
            <person name="Andreopoulos B."/>
            <person name="Baker S.E."/>
            <person name="Barry K."/>
            <person name="Bills G."/>
            <person name="Bluhm B.H."/>
            <person name="Cannon C."/>
            <person name="Castanera R."/>
            <person name="Culley D.E."/>
            <person name="Daum C."/>
            <person name="Ezra D."/>
            <person name="Gonzalez J.B."/>
            <person name="Henrissat B."/>
            <person name="Kuo A."/>
            <person name="Liang C."/>
            <person name="Lipzen A."/>
            <person name="Lutzoni F."/>
            <person name="Magnuson J."/>
            <person name="Mondo S."/>
            <person name="Nolan M."/>
            <person name="Ohm R."/>
            <person name="Pangilinan J."/>
            <person name="Park H.-J.H."/>
            <person name="Ramirez L."/>
            <person name="Alfaro M."/>
            <person name="Sun H."/>
            <person name="Tritt A."/>
            <person name="Yoshinaga Y."/>
            <person name="Zwiers L.-H.L."/>
            <person name="Turgeon B.G."/>
            <person name="Goodwin S.B."/>
            <person name="Spatafora J.W."/>
            <person name="Crous P.W."/>
            <person name="Grigoriev I.V."/>
        </authorList>
    </citation>
    <scope>NUCLEOTIDE SEQUENCE [LARGE SCALE GENOMIC DNA]</scope>
    <source>
        <strain evidence="2 3">CBS 611.86</strain>
    </source>
</reference>
<evidence type="ECO:0000313" key="2">
    <source>
        <dbReference type="EMBL" id="KAF2871808.1"/>
    </source>
</evidence>
<evidence type="ECO:0000313" key="3">
    <source>
        <dbReference type="Proteomes" id="UP000481861"/>
    </source>
</evidence>
<dbReference type="Proteomes" id="UP000481861">
    <property type="component" value="Unassembled WGS sequence"/>
</dbReference>
<comment type="caution">
    <text evidence="2">The sequence shown here is derived from an EMBL/GenBank/DDBJ whole genome shotgun (WGS) entry which is preliminary data.</text>
</comment>
<dbReference type="InterPro" id="IPR027796">
    <property type="entry name" value="OTT_1508_deam-like"/>
</dbReference>
<evidence type="ECO:0008006" key="4">
    <source>
        <dbReference type="Google" id="ProtNLM"/>
    </source>
</evidence>
<dbReference type="OrthoDB" id="3774811at2759"/>
<dbReference type="Pfam" id="PF14441">
    <property type="entry name" value="OTT_1508_deam"/>
    <property type="match status" value="1"/>
</dbReference>
<dbReference type="AlphaFoldDB" id="A0A7C8I671"/>
<sequence>MDPTLGFSWGKPSLSGVRLQAYASLLSVQTNGQVDERLDPRNTPTDGEGEDNVDGDGDSVAAGSLASFDATRLREAFQDRVAELVANVKGGQHVAGTMFVKTAQSLTLVVAKNNGIEGRRDRRFLERLQERLREVSRTQGRLACFLNTTPWQLSVVISLICNVSRMRCWELRSSVRAVYDASAKEPKSVIVDTAHVIWKTWGEEDFTAAFFGHQDSGRKIWVDIGFLGRLRTTYNVLVRAMERLDELGDVMIQPLTWPRRRSRKRWDEAYNAWTLRETFHSLGIPYTDATVKEMCGAIWSRHTLTKRFDEIQRKAPQVHVEMQLLLFGAQLHPVEAKPSSYIGCSKRSCFLCWKFLGIHGGFRTRATHGKIYHMWSMPHVEGVPEQLQALVVRTLDSVEESVLVQLSMKEHGLQLAKESTVGGSSIETRVGFGGTFSTMQRIRDHLLIQWQSAQAPRMNETPDDSNILSKNPYEQNAFEATDTLLSATPKTEQAEECGWCDLPTTNRCPHCRKHYCNPTCASKPLHHLFKCGGRTLTTADYLLRAVLADEIPDDPQTVDDYGFSRCRTWNEKSHLLGLYGGMLKYNVSSQQMDDWKRSGTLVDNIVSYYMAIPEDCRGGYFPWFQRHKFFLEDSHAEDPDESQGDTLVLTAISKAMVFLQPEDQKRFPRLEPIEKQHAFLFFAIARESMHPIPTDDLWYNFGFCACRDEHEERRLGGLYAKLVSGNKFWKDYNTSLGGKIPGPQDTPAANFEEFWKAYRDGNLVALMDKYGLSQDRIQFHQLESFLSEPAGAPHPPVWGLRRYFELEGVHVDGPAHVLTAAHAYGISSDLSIRERMQMIAFYKQLWQTLDWDPMEMEEARRKGTLIEHAQSYLQNIEQDVVRQLEKLNLPQENVSRSVTGPFRIVETWIWDRIGWR</sequence>
<accession>A0A7C8I671</accession>
<protein>
    <recommendedName>
        <fullName evidence="4">Suppressor of anucleate metulae protein B</fullName>
    </recommendedName>
</protein>